<feature type="non-terminal residue" evidence="2">
    <location>
        <position position="1"/>
    </location>
</feature>
<sequence>GSLHIIETRTWNILASQFKVMSEAIVGMESDDRSCRLLVCDSSGIGKIWDIQAITPRNLTTHMLMIREFTVVGTAESVTAVLYCPDVQVFAVGSDSGDILLWTSDGLPVARFGQSERWPIKNDSDQTEARLDDASRNTSITSAIREDDRQVTIERETKAPIIHRLSNPKTLQPRGLRSSRFFLAPDIEVKPPKGKTAESSENAATMLEAALSEMKALFCSPEGAFCIDRQPNNRRQRVSSTSTNRTVPVYRPQLPLIYDTESEQRAYQSTN</sequence>
<dbReference type="InterPro" id="IPR015943">
    <property type="entry name" value="WD40/YVTN_repeat-like_dom_sf"/>
</dbReference>
<feature type="region of interest" description="Disordered" evidence="1">
    <location>
        <begin position="231"/>
        <end position="250"/>
    </location>
</feature>
<reference evidence="2" key="1">
    <citation type="submission" date="2015-04" db="EMBL/GenBank/DDBJ databases">
        <title>The genome sequence of the plant pathogenic Rhizarian Plasmodiophora brassicae reveals insights in its biotrophic life cycle and the origin of chitin synthesis.</title>
        <authorList>
            <person name="Schwelm A."/>
            <person name="Fogelqvist J."/>
            <person name="Knaust A."/>
            <person name="Julke S."/>
            <person name="Lilja T."/>
            <person name="Dhandapani V."/>
            <person name="Bonilla-Rosso G."/>
            <person name="Karlsson M."/>
            <person name="Shevchenko A."/>
            <person name="Choi S.R."/>
            <person name="Kim H.G."/>
            <person name="Park J.Y."/>
            <person name="Lim Y.P."/>
            <person name="Ludwig-Muller J."/>
            <person name="Dixelius C."/>
        </authorList>
    </citation>
    <scope>NUCLEOTIDE SEQUENCE</scope>
    <source>
        <tissue evidence="2">Potato root galls</tissue>
    </source>
</reference>
<accession>A0A0H5R1A3</accession>
<evidence type="ECO:0000313" key="2">
    <source>
        <dbReference type="EMBL" id="CRZ01584.1"/>
    </source>
</evidence>
<dbReference type="EMBL" id="HACM01001142">
    <property type="protein sequence ID" value="CRZ01584.1"/>
    <property type="molecule type" value="Transcribed_RNA"/>
</dbReference>
<organism evidence="2">
    <name type="scientific">Spongospora subterranea</name>
    <dbReference type="NCBI Taxonomy" id="70186"/>
    <lineage>
        <taxon>Eukaryota</taxon>
        <taxon>Sar</taxon>
        <taxon>Rhizaria</taxon>
        <taxon>Endomyxa</taxon>
        <taxon>Phytomyxea</taxon>
        <taxon>Plasmodiophorida</taxon>
        <taxon>Plasmodiophoridae</taxon>
        <taxon>Spongospora</taxon>
    </lineage>
</organism>
<evidence type="ECO:0000256" key="1">
    <source>
        <dbReference type="SAM" id="MobiDB-lite"/>
    </source>
</evidence>
<dbReference type="InterPro" id="IPR036322">
    <property type="entry name" value="WD40_repeat_dom_sf"/>
</dbReference>
<dbReference type="SUPFAM" id="SSF50978">
    <property type="entry name" value="WD40 repeat-like"/>
    <property type="match status" value="1"/>
</dbReference>
<protein>
    <submittedName>
        <fullName evidence="2">Uncharacterized protein</fullName>
    </submittedName>
</protein>
<dbReference type="Gene3D" id="2.130.10.10">
    <property type="entry name" value="YVTN repeat-like/Quinoprotein amine dehydrogenase"/>
    <property type="match status" value="1"/>
</dbReference>
<name>A0A0H5R1A3_9EUKA</name>
<dbReference type="AlphaFoldDB" id="A0A0H5R1A3"/>
<proteinExistence type="predicted"/>